<protein>
    <submittedName>
        <fullName evidence="2">ATP-dependent DNA ligase</fullName>
    </submittedName>
</protein>
<evidence type="ECO:0000313" key="2">
    <source>
        <dbReference type="EMBL" id="KAJ56363.1"/>
    </source>
</evidence>
<accession>A0A037ZJU5</accession>
<dbReference type="RefSeq" id="WP_035256331.1">
    <property type="nucleotide sequence ID" value="NZ_JFKE01000002.1"/>
</dbReference>
<dbReference type="Proteomes" id="UP000026249">
    <property type="component" value="Unassembled WGS sequence"/>
</dbReference>
<keyword evidence="1" id="KW-0732">Signal</keyword>
<evidence type="ECO:0000313" key="3">
    <source>
        <dbReference type="Proteomes" id="UP000026249"/>
    </source>
</evidence>
<gene>
    <name evidence="2" type="ORF">ACMU_05305</name>
</gene>
<dbReference type="OrthoDB" id="9780723at2"/>
<reference evidence="2 3" key="1">
    <citation type="submission" date="2014-03" db="EMBL/GenBank/DDBJ databases">
        <title>Draft Genome Sequence of Actibacterium mucosum KCTC 23349, a Marine Alphaproteobacterium with Complex Ionic Requirements Isolated from Mediterranean Seawater at Malvarrosa Beach, Valencia, Spain.</title>
        <authorList>
            <person name="Arahal D.R."/>
            <person name="Shao Z."/>
            <person name="Lai Q."/>
            <person name="Pujalte M.J."/>
        </authorList>
    </citation>
    <scope>NUCLEOTIDE SEQUENCE [LARGE SCALE GENOMIC DNA]</scope>
    <source>
        <strain evidence="2 3">KCTC 23349</strain>
    </source>
</reference>
<keyword evidence="3" id="KW-1185">Reference proteome</keyword>
<feature type="signal peptide" evidence="1">
    <location>
        <begin position="1"/>
        <end position="21"/>
    </location>
</feature>
<dbReference type="Pfam" id="PF10670">
    <property type="entry name" value="DUF4198"/>
    <property type="match status" value="1"/>
</dbReference>
<comment type="caution">
    <text evidence="2">The sequence shown here is derived from an EMBL/GenBank/DDBJ whole genome shotgun (WGS) entry which is preliminary data.</text>
</comment>
<feature type="chain" id="PRO_5001564436" evidence="1">
    <location>
        <begin position="22"/>
        <end position="258"/>
    </location>
</feature>
<name>A0A037ZJU5_9RHOB</name>
<dbReference type="EMBL" id="JFKE01000002">
    <property type="protein sequence ID" value="KAJ56363.1"/>
    <property type="molecule type" value="Genomic_DNA"/>
</dbReference>
<dbReference type="GO" id="GO:0016874">
    <property type="term" value="F:ligase activity"/>
    <property type="evidence" value="ECO:0007669"/>
    <property type="project" value="UniProtKB-KW"/>
</dbReference>
<organism evidence="2 3">
    <name type="scientific">Actibacterium mucosum KCTC 23349</name>
    <dbReference type="NCBI Taxonomy" id="1454373"/>
    <lineage>
        <taxon>Bacteria</taxon>
        <taxon>Pseudomonadati</taxon>
        <taxon>Pseudomonadota</taxon>
        <taxon>Alphaproteobacteria</taxon>
        <taxon>Rhodobacterales</taxon>
        <taxon>Roseobacteraceae</taxon>
        <taxon>Actibacterium</taxon>
    </lineage>
</organism>
<dbReference type="STRING" id="1454373.ACMU_05305"/>
<keyword evidence="2" id="KW-0436">Ligase</keyword>
<evidence type="ECO:0000256" key="1">
    <source>
        <dbReference type="SAM" id="SignalP"/>
    </source>
</evidence>
<sequence>MKQHFIAVSLATLIAATPAVSHYGMIIPSDPMISQEDGRSVALTMSFSHPFEVDGMMLETPVSFSVTHEGTTTDLLGSLQSATVMDEQGYTLDYRLERPGTYIFAMEPQPYWEPAEDAFIIHYTKTYVTAYGDDEGWDTELGLKTEIVPLSKPFGLWEHNVFQGIVKLDGAAVPYAEVEVEFLNDRAGATAPDELMITQTVKADANGVFTYAPPSDGWWGFAALNTADYTLTEEGSGEEKAVELGAVIWVHFEEWTGQ</sequence>
<proteinExistence type="predicted"/>
<dbReference type="InterPro" id="IPR019613">
    <property type="entry name" value="DUF4198"/>
</dbReference>
<dbReference type="AlphaFoldDB" id="A0A037ZJU5"/>